<dbReference type="InterPro" id="IPR011250">
    <property type="entry name" value="OMP/PagP_B-barrel"/>
</dbReference>
<dbReference type="Gene3D" id="2.40.160.20">
    <property type="match status" value="1"/>
</dbReference>
<dbReference type="Proteomes" id="UP000284379">
    <property type="component" value="Unassembled WGS sequence"/>
</dbReference>
<accession>A0A413VTZ7</accession>
<proteinExistence type="predicted"/>
<dbReference type="RefSeq" id="WP_122201037.1">
    <property type="nucleotide sequence ID" value="NZ_CABJFV010000003.1"/>
</dbReference>
<dbReference type="InterPro" id="IPR045743">
    <property type="entry name" value="DUF6089"/>
</dbReference>
<dbReference type="SUPFAM" id="SSF56925">
    <property type="entry name" value="OMPA-like"/>
    <property type="match status" value="1"/>
</dbReference>
<dbReference type="Pfam" id="PF19573">
    <property type="entry name" value="DUF6089"/>
    <property type="match status" value="1"/>
</dbReference>
<comment type="caution">
    <text evidence="2">The sequence shown here is derived from an EMBL/GenBank/DDBJ whole genome shotgun (WGS) entry which is preliminary data.</text>
</comment>
<dbReference type="AlphaFoldDB" id="A0A413VTZ7"/>
<gene>
    <name evidence="2" type="ORF">DW888_05470</name>
</gene>
<protein>
    <recommendedName>
        <fullName evidence="1">DUF6089 domain-containing protein</fullName>
    </recommendedName>
</protein>
<dbReference type="EMBL" id="QSGO01000003">
    <property type="protein sequence ID" value="RHB37002.1"/>
    <property type="molecule type" value="Genomic_DNA"/>
</dbReference>
<evidence type="ECO:0000313" key="2">
    <source>
        <dbReference type="EMBL" id="RHB37002.1"/>
    </source>
</evidence>
<evidence type="ECO:0000313" key="3">
    <source>
        <dbReference type="Proteomes" id="UP000284379"/>
    </source>
</evidence>
<feature type="domain" description="DUF6089" evidence="1">
    <location>
        <begin position="31"/>
        <end position="226"/>
    </location>
</feature>
<reference evidence="2 3" key="1">
    <citation type="submission" date="2018-08" db="EMBL/GenBank/DDBJ databases">
        <title>A genome reference for cultivated species of the human gut microbiota.</title>
        <authorList>
            <person name="Zou Y."/>
            <person name="Xue W."/>
            <person name="Luo G."/>
        </authorList>
    </citation>
    <scope>NUCLEOTIDE SEQUENCE [LARGE SCALE GENOMIC DNA]</scope>
    <source>
        <strain evidence="2 3">AM40-30BH</strain>
    </source>
</reference>
<sequence>MAFTKRTLILCILLLSLPLLGLYAQDEEEYKMELGGGLGGSFYMGDANYTTPFKNIGIAGGFMARYIMNPRMAIKANLMAGRISGNTKNFKNKYPDNGEASFKRIIFDLGAQFEYNFLGYGTGYGYRGEHRFTPYILGGMGFTFAPAPAEGVFTVNFPVGIGVKYKIAPRINIGCEFTMRFSLSDKLDVTNKEGLQLNDPYRIKGKGWKNKDSYSYTVFFVTYDLFSRCKECNN</sequence>
<evidence type="ECO:0000259" key="1">
    <source>
        <dbReference type="Pfam" id="PF19573"/>
    </source>
</evidence>
<name>A0A413VTZ7_9BACE</name>
<organism evidence="2 3">
    <name type="scientific">Bacteroides nordii</name>
    <dbReference type="NCBI Taxonomy" id="291645"/>
    <lineage>
        <taxon>Bacteria</taxon>
        <taxon>Pseudomonadati</taxon>
        <taxon>Bacteroidota</taxon>
        <taxon>Bacteroidia</taxon>
        <taxon>Bacteroidales</taxon>
        <taxon>Bacteroidaceae</taxon>
        <taxon>Bacteroides</taxon>
    </lineage>
</organism>